<dbReference type="AlphaFoldDB" id="X1ME99"/>
<dbReference type="EMBL" id="BARV01016661">
    <property type="protein sequence ID" value="GAI29598.1"/>
    <property type="molecule type" value="Genomic_DNA"/>
</dbReference>
<protein>
    <recommendedName>
        <fullName evidence="1">PilZ domain-containing protein</fullName>
    </recommendedName>
</protein>
<dbReference type="InterPro" id="IPR009875">
    <property type="entry name" value="PilZ_domain"/>
</dbReference>
<dbReference type="SUPFAM" id="SSF141371">
    <property type="entry name" value="PilZ domain-like"/>
    <property type="match status" value="1"/>
</dbReference>
<sequence>METLVEQRKDTRTNVSWPVSMWLPEANRFFNGRSNNISKTGVFVSVPLTTPVRLGHTVEINFPRTVSLARQK</sequence>
<dbReference type="Pfam" id="PF07238">
    <property type="entry name" value="PilZ"/>
    <property type="match status" value="1"/>
</dbReference>
<name>X1ME99_9ZZZZ</name>
<accession>X1ME99</accession>
<reference evidence="2" key="1">
    <citation type="journal article" date="2014" name="Front. Microbiol.">
        <title>High frequency of phylogenetically diverse reductive dehalogenase-homologous genes in deep subseafloor sedimentary metagenomes.</title>
        <authorList>
            <person name="Kawai M."/>
            <person name="Futagami T."/>
            <person name="Toyoda A."/>
            <person name="Takaki Y."/>
            <person name="Nishi S."/>
            <person name="Hori S."/>
            <person name="Arai W."/>
            <person name="Tsubouchi T."/>
            <person name="Morono Y."/>
            <person name="Uchiyama I."/>
            <person name="Ito T."/>
            <person name="Fujiyama A."/>
            <person name="Inagaki F."/>
            <person name="Takami H."/>
        </authorList>
    </citation>
    <scope>NUCLEOTIDE SEQUENCE</scope>
    <source>
        <strain evidence="2">Expedition CK06-06</strain>
    </source>
</reference>
<gene>
    <name evidence="2" type="ORF">S06H3_28541</name>
</gene>
<evidence type="ECO:0000313" key="2">
    <source>
        <dbReference type="EMBL" id="GAI29598.1"/>
    </source>
</evidence>
<proteinExistence type="predicted"/>
<comment type="caution">
    <text evidence="2">The sequence shown here is derived from an EMBL/GenBank/DDBJ whole genome shotgun (WGS) entry which is preliminary data.</text>
</comment>
<organism evidence="2">
    <name type="scientific">marine sediment metagenome</name>
    <dbReference type="NCBI Taxonomy" id="412755"/>
    <lineage>
        <taxon>unclassified sequences</taxon>
        <taxon>metagenomes</taxon>
        <taxon>ecological metagenomes</taxon>
    </lineage>
</organism>
<dbReference type="GO" id="GO:0035438">
    <property type="term" value="F:cyclic-di-GMP binding"/>
    <property type="evidence" value="ECO:0007669"/>
    <property type="project" value="InterPro"/>
</dbReference>
<evidence type="ECO:0000259" key="1">
    <source>
        <dbReference type="Pfam" id="PF07238"/>
    </source>
</evidence>
<feature type="domain" description="PilZ" evidence="1">
    <location>
        <begin position="6"/>
        <end position="63"/>
    </location>
</feature>
<dbReference type="Gene3D" id="2.40.10.220">
    <property type="entry name" value="predicted glycosyltransferase like domains"/>
    <property type="match status" value="1"/>
</dbReference>
<feature type="non-terminal residue" evidence="2">
    <location>
        <position position="72"/>
    </location>
</feature>